<protein>
    <submittedName>
        <fullName evidence="1">Uncharacterized protein</fullName>
    </submittedName>
</protein>
<name>A0A090J3D4_9BACI</name>
<gene>
    <name evidence="1" type="ORF">BT1A1_2532</name>
</gene>
<organism evidence="1 2">
    <name type="scientific">Caldibacillus thermoamylovorans</name>
    <dbReference type="NCBI Taxonomy" id="35841"/>
    <lineage>
        <taxon>Bacteria</taxon>
        <taxon>Bacillati</taxon>
        <taxon>Bacillota</taxon>
        <taxon>Bacilli</taxon>
        <taxon>Bacillales</taxon>
        <taxon>Bacillaceae</taxon>
        <taxon>Caldibacillus</taxon>
    </lineage>
</organism>
<sequence>MTQYNLTLNLQELTKFNKFSAMERKYINFNKYCGITTYPHLENFSD</sequence>
<reference evidence="1 2" key="1">
    <citation type="submission" date="2014-07" db="EMBL/GenBank/DDBJ databases">
        <authorList>
            <person name="Wibberg Daniel"/>
        </authorList>
    </citation>
    <scope>NUCLEOTIDE SEQUENCE [LARGE SCALE GENOMIC DNA]</scope>
</reference>
<evidence type="ECO:0000313" key="1">
    <source>
        <dbReference type="EMBL" id="CEE02350.1"/>
    </source>
</evidence>
<evidence type="ECO:0000313" key="2">
    <source>
        <dbReference type="Proteomes" id="UP000040576"/>
    </source>
</evidence>
<proteinExistence type="predicted"/>
<dbReference type="EMBL" id="CCRF01000070">
    <property type="protein sequence ID" value="CEE02350.1"/>
    <property type="molecule type" value="Genomic_DNA"/>
</dbReference>
<keyword evidence="2" id="KW-1185">Reference proteome</keyword>
<dbReference type="Proteomes" id="UP000040576">
    <property type="component" value="Unassembled WGS sequence"/>
</dbReference>
<accession>A0A090J3D4</accession>
<dbReference type="AlphaFoldDB" id="A0A090J3D4"/>